<dbReference type="Proteomes" id="UP000657385">
    <property type="component" value="Unassembled WGS sequence"/>
</dbReference>
<comment type="similarity">
    <text evidence="1">In the C-terminal section; belongs to the class-I pyridoxal-phosphate-dependent aminotransferase family.</text>
</comment>
<evidence type="ECO:0000259" key="6">
    <source>
        <dbReference type="PROSITE" id="PS50949"/>
    </source>
</evidence>
<keyword evidence="2" id="KW-0663">Pyridoxal phosphate</keyword>
<dbReference type="InterPro" id="IPR036390">
    <property type="entry name" value="WH_DNA-bd_sf"/>
</dbReference>
<dbReference type="InterPro" id="IPR015421">
    <property type="entry name" value="PyrdxlP-dep_Trfase_major"/>
</dbReference>
<dbReference type="Gene3D" id="3.90.1150.10">
    <property type="entry name" value="Aspartate Aminotransferase, domain 1"/>
    <property type="match status" value="1"/>
</dbReference>
<protein>
    <submittedName>
        <fullName evidence="7">PLP-dependent aminotransferase family protein</fullName>
    </submittedName>
</protein>
<keyword evidence="9" id="KW-1185">Reference proteome</keyword>
<evidence type="ECO:0000256" key="3">
    <source>
        <dbReference type="ARBA" id="ARBA00023015"/>
    </source>
</evidence>
<evidence type="ECO:0000256" key="4">
    <source>
        <dbReference type="ARBA" id="ARBA00023125"/>
    </source>
</evidence>
<proteinExistence type="inferred from homology"/>
<dbReference type="InterPro" id="IPR015422">
    <property type="entry name" value="PyrdxlP-dep_Trfase_small"/>
</dbReference>
<dbReference type="SUPFAM" id="SSF46785">
    <property type="entry name" value="Winged helix' DNA-binding domain"/>
    <property type="match status" value="1"/>
</dbReference>
<dbReference type="SMART" id="SM00345">
    <property type="entry name" value="HTH_GNTR"/>
    <property type="match status" value="1"/>
</dbReference>
<evidence type="ECO:0000256" key="5">
    <source>
        <dbReference type="ARBA" id="ARBA00023163"/>
    </source>
</evidence>
<dbReference type="EMBL" id="JADPRT010000004">
    <property type="protein sequence ID" value="MBF9068969.1"/>
    <property type="molecule type" value="Genomic_DNA"/>
</dbReference>
<dbReference type="InterPro" id="IPR000524">
    <property type="entry name" value="Tscrpt_reg_HTH_GntR"/>
</dbReference>
<keyword evidence="4" id="KW-0238">DNA-binding</keyword>
<dbReference type="PANTHER" id="PTHR46577">
    <property type="entry name" value="HTH-TYPE TRANSCRIPTIONAL REGULATORY PROTEIN GABR"/>
    <property type="match status" value="1"/>
</dbReference>
<keyword evidence="3" id="KW-0805">Transcription regulation</keyword>
<feature type="domain" description="HTH gntR-type" evidence="6">
    <location>
        <begin position="7"/>
        <end position="75"/>
    </location>
</feature>
<dbReference type="RefSeq" id="WP_196194086.1">
    <property type="nucleotide sequence ID" value="NZ_JADPRT010000004.1"/>
</dbReference>
<dbReference type="GO" id="GO:0003677">
    <property type="term" value="F:DNA binding"/>
    <property type="evidence" value="ECO:0007669"/>
    <property type="project" value="UniProtKB-KW"/>
</dbReference>
<dbReference type="InterPro" id="IPR051446">
    <property type="entry name" value="HTH_trans_reg/aminotransferase"/>
</dbReference>
<comment type="caution">
    <text evidence="7">The sequence shown here is derived from an EMBL/GenBank/DDBJ whole genome shotgun (WGS) entry which is preliminary data.</text>
</comment>
<sequence length="453" mass="47850">MTDGGAGDDYRLIADEFAAAIADGRLRAGDRLPPQRIFAKRRGVAASTAGRVYAELVRRGLVVGEVGRGTFVRAAPAVPGAGLPLGEPSRARIDLELNYPVVPGQSVLLAEGLTPLLRADALDAALRPARAAGTPAAREAFATLLGTGARWRPDPESLLFAVGGRQAISAVLSALVAPGQRLGVEAQTYPLVRAIAQRLGIVLVPLAMDEHGILPEALSATHRSSPLRAVYLQPRVQNPLGVTMPEQRRACLAGELDRLDLYAVEDGIWSFLEPDVPPLAVLAPERVVLVDSLSKRLAPGLSTGFAVVPDALRPSVATALRSGGWMPSGFALDAAVRWIGDGTLARIADLKRADATARQLLAREHLAGQTLRAHPSSYFCWWELPSLWRAETFVAAAAREGIGITPAAAYVAGDRAAPAAVRIGLASPELPVLAQALDTLLRIARSTPEEYAD</sequence>
<name>A0A931B0S3_9ACTN</name>
<accession>A0A931B0S3</accession>
<dbReference type="CDD" id="cd00609">
    <property type="entry name" value="AAT_like"/>
    <property type="match status" value="1"/>
</dbReference>
<keyword evidence="7" id="KW-0032">Aminotransferase</keyword>
<dbReference type="Gene3D" id="1.10.10.10">
    <property type="entry name" value="Winged helix-like DNA-binding domain superfamily/Winged helix DNA-binding domain"/>
    <property type="match status" value="1"/>
</dbReference>
<dbReference type="GO" id="GO:0030170">
    <property type="term" value="F:pyridoxal phosphate binding"/>
    <property type="evidence" value="ECO:0007669"/>
    <property type="project" value="InterPro"/>
</dbReference>
<dbReference type="CDD" id="cd07377">
    <property type="entry name" value="WHTH_GntR"/>
    <property type="match status" value="1"/>
</dbReference>
<keyword evidence="5" id="KW-0804">Transcription</keyword>
<reference evidence="7" key="1">
    <citation type="submission" date="2020-11" db="EMBL/GenBank/DDBJ databases">
        <title>Isolation and identification of active actinomycetes.</title>
        <authorList>
            <person name="Yu B."/>
        </authorList>
    </citation>
    <scope>NUCLEOTIDE SEQUENCE</scope>
    <source>
        <strain evidence="7">NEAU-YB345</strain>
    </source>
</reference>
<dbReference type="GO" id="GO:0008483">
    <property type="term" value="F:transaminase activity"/>
    <property type="evidence" value="ECO:0007669"/>
    <property type="project" value="UniProtKB-KW"/>
</dbReference>
<dbReference type="GO" id="GO:0003700">
    <property type="term" value="F:DNA-binding transcription factor activity"/>
    <property type="evidence" value="ECO:0007669"/>
    <property type="project" value="InterPro"/>
</dbReference>
<dbReference type="Pfam" id="PF00392">
    <property type="entry name" value="GntR"/>
    <property type="match status" value="1"/>
</dbReference>
<keyword evidence="7" id="KW-0808">Transferase</keyword>
<dbReference type="SUPFAM" id="SSF53383">
    <property type="entry name" value="PLP-dependent transferases"/>
    <property type="match status" value="1"/>
</dbReference>
<evidence type="ECO:0000313" key="9">
    <source>
        <dbReference type="Proteomes" id="UP000657385"/>
    </source>
</evidence>
<dbReference type="PANTHER" id="PTHR46577:SF1">
    <property type="entry name" value="HTH-TYPE TRANSCRIPTIONAL REGULATORY PROTEIN GABR"/>
    <property type="match status" value="1"/>
</dbReference>
<dbReference type="EMBL" id="JADPRT010000022">
    <property type="protein sequence ID" value="MBF9073423.1"/>
    <property type="molecule type" value="Genomic_DNA"/>
</dbReference>
<evidence type="ECO:0000313" key="7">
    <source>
        <dbReference type="EMBL" id="MBF9068969.1"/>
    </source>
</evidence>
<dbReference type="InterPro" id="IPR015424">
    <property type="entry name" value="PyrdxlP-dep_Trfase"/>
</dbReference>
<evidence type="ECO:0000256" key="1">
    <source>
        <dbReference type="ARBA" id="ARBA00005384"/>
    </source>
</evidence>
<evidence type="ECO:0000256" key="2">
    <source>
        <dbReference type="ARBA" id="ARBA00022898"/>
    </source>
</evidence>
<dbReference type="Gene3D" id="3.40.640.10">
    <property type="entry name" value="Type I PLP-dependent aspartate aminotransferase-like (Major domain)"/>
    <property type="match status" value="1"/>
</dbReference>
<dbReference type="PROSITE" id="PS50949">
    <property type="entry name" value="HTH_GNTR"/>
    <property type="match status" value="1"/>
</dbReference>
<dbReference type="AlphaFoldDB" id="A0A931B0S3"/>
<dbReference type="InterPro" id="IPR036388">
    <property type="entry name" value="WH-like_DNA-bd_sf"/>
</dbReference>
<evidence type="ECO:0000313" key="8">
    <source>
        <dbReference type="EMBL" id="MBF9073423.1"/>
    </source>
</evidence>
<gene>
    <name evidence="7" type="ORF">I2501_13140</name>
    <name evidence="8" type="ORF">I2501_35955</name>
</gene>
<dbReference type="InterPro" id="IPR004839">
    <property type="entry name" value="Aminotransferase_I/II_large"/>
</dbReference>
<dbReference type="Pfam" id="PF00155">
    <property type="entry name" value="Aminotran_1_2"/>
    <property type="match status" value="1"/>
</dbReference>
<organism evidence="7 9">
    <name type="scientific">Streptacidiphilus fuscans</name>
    <dbReference type="NCBI Taxonomy" id="2789292"/>
    <lineage>
        <taxon>Bacteria</taxon>
        <taxon>Bacillati</taxon>
        <taxon>Actinomycetota</taxon>
        <taxon>Actinomycetes</taxon>
        <taxon>Kitasatosporales</taxon>
        <taxon>Streptomycetaceae</taxon>
        <taxon>Streptacidiphilus</taxon>
    </lineage>
</organism>